<dbReference type="InterPro" id="IPR050844">
    <property type="entry name" value="Coatomer_complex_subunit"/>
</dbReference>
<comment type="subcellular location">
    <subcellularLocation>
        <location evidence="1 13">Cytoplasmic vesicle</location>
        <location evidence="1 13">COPI-coated vesicle membrane</location>
        <topology evidence="1 13">Peripheral membrane protein</topology>
        <orientation evidence="1 13">Cytoplasmic side</orientation>
    </subcellularLocation>
    <subcellularLocation>
        <location evidence="13">Golgi apparatus membrane</location>
        <topology evidence="13">Peripheral membrane protein</topology>
        <orientation evidence="13">Cytoplasmic side</orientation>
    </subcellularLocation>
    <text evidence="13">The coatomer is cytoplasmic or polymerized on the cytoplasmic side of the Golgi, as well as on the vesicles/buds originating from it.</text>
</comment>
<dbReference type="Pfam" id="PF00400">
    <property type="entry name" value="WD40"/>
    <property type="match status" value="5"/>
</dbReference>
<dbReference type="PANTHER" id="PTHR19876">
    <property type="entry name" value="COATOMER"/>
    <property type="match status" value="1"/>
</dbReference>
<dbReference type="PRINTS" id="PR00320">
    <property type="entry name" value="GPROTEINBRPT"/>
</dbReference>
<proteinExistence type="inferred from homology"/>
<dbReference type="EMBL" id="SRPO01000489">
    <property type="protein sequence ID" value="KAG5932061.1"/>
    <property type="molecule type" value="Genomic_DNA"/>
</dbReference>
<evidence type="ECO:0000256" key="1">
    <source>
        <dbReference type="ARBA" id="ARBA00004347"/>
    </source>
</evidence>
<dbReference type="InterPro" id="IPR036322">
    <property type="entry name" value="WD40_repeat_dom_sf"/>
</dbReference>
<keyword evidence="7 13" id="KW-0931">ER-Golgi transport</keyword>
<dbReference type="InterPro" id="IPR020472">
    <property type="entry name" value="WD40_PAC1"/>
</dbReference>
<keyword evidence="5 14" id="KW-0853">WD repeat</keyword>
<dbReference type="Gene3D" id="2.130.10.10">
    <property type="entry name" value="YVTN repeat-like/Quinoprotein amine dehydrogenase"/>
    <property type="match status" value="1"/>
</dbReference>
<dbReference type="GO" id="GO:0000139">
    <property type="term" value="C:Golgi membrane"/>
    <property type="evidence" value="ECO:0007669"/>
    <property type="project" value="UniProtKB-SubCell"/>
</dbReference>
<keyword evidence="4 13" id="KW-0963">Cytoplasm</keyword>
<name>A0A9P7M7T2_9HYPO</name>
<evidence type="ECO:0000256" key="4">
    <source>
        <dbReference type="ARBA" id="ARBA00022490"/>
    </source>
</evidence>
<dbReference type="AlphaFoldDB" id="A0A9P7M7T2"/>
<dbReference type="InterPro" id="IPR001680">
    <property type="entry name" value="WD40_rpt"/>
</dbReference>
<protein>
    <recommendedName>
        <fullName evidence="13">Coatomer subunit beta'</fullName>
    </recommendedName>
</protein>
<evidence type="ECO:0000256" key="8">
    <source>
        <dbReference type="ARBA" id="ARBA00022927"/>
    </source>
</evidence>
<keyword evidence="8 13" id="KW-0653">Protein transport</keyword>
<dbReference type="InterPro" id="IPR015943">
    <property type="entry name" value="WD40/YVTN_repeat-like_dom_sf"/>
</dbReference>
<evidence type="ECO:0000256" key="2">
    <source>
        <dbReference type="ARBA" id="ARBA00010844"/>
    </source>
</evidence>
<feature type="repeat" description="WD" evidence="14">
    <location>
        <begin position="224"/>
        <end position="265"/>
    </location>
</feature>
<feature type="compositionally biased region" description="Acidic residues" evidence="15">
    <location>
        <begin position="828"/>
        <end position="868"/>
    </location>
</feature>
<feature type="repeat" description="WD" evidence="14">
    <location>
        <begin position="9"/>
        <end position="50"/>
    </location>
</feature>
<dbReference type="GO" id="GO:0006891">
    <property type="term" value="P:intra-Golgi vesicle-mediated transport"/>
    <property type="evidence" value="ECO:0007669"/>
    <property type="project" value="TreeGrafter"/>
</dbReference>
<dbReference type="GO" id="GO:0030126">
    <property type="term" value="C:COPI vesicle coat"/>
    <property type="evidence" value="ECO:0007669"/>
    <property type="project" value="TreeGrafter"/>
</dbReference>
<dbReference type="SUPFAM" id="SSF50978">
    <property type="entry name" value="WD40 repeat-like"/>
    <property type="match status" value="2"/>
</dbReference>
<evidence type="ECO:0000259" key="16">
    <source>
        <dbReference type="Pfam" id="PF04053"/>
    </source>
</evidence>
<evidence type="ECO:0000259" key="17">
    <source>
        <dbReference type="Pfam" id="PF23953"/>
    </source>
</evidence>
<evidence type="ECO:0000256" key="12">
    <source>
        <dbReference type="ARBA" id="ARBA00025536"/>
    </source>
</evidence>
<dbReference type="Pfam" id="PF04053">
    <property type="entry name" value="B-prop_COPA_B_2nd"/>
    <property type="match status" value="1"/>
</dbReference>
<dbReference type="InterPro" id="IPR016453">
    <property type="entry name" value="COPB2"/>
</dbReference>
<feature type="region of interest" description="Disordered" evidence="15">
    <location>
        <begin position="820"/>
        <end position="868"/>
    </location>
</feature>
<dbReference type="PIRSF" id="PIRSF005567">
    <property type="entry name" value="Coatomer_beta'_subunit"/>
    <property type="match status" value="1"/>
</dbReference>
<evidence type="ECO:0000256" key="9">
    <source>
        <dbReference type="ARBA" id="ARBA00023034"/>
    </source>
</evidence>
<feature type="domain" description="COPA/B TPR" evidence="17">
    <location>
        <begin position="593"/>
        <end position="773"/>
    </location>
</feature>
<dbReference type="Proteomes" id="UP000706124">
    <property type="component" value="Unassembled WGS sequence"/>
</dbReference>
<evidence type="ECO:0000256" key="3">
    <source>
        <dbReference type="ARBA" id="ARBA00022448"/>
    </source>
</evidence>
<accession>A0A9P7M7T2</accession>
<dbReference type="InterPro" id="IPR056176">
    <property type="entry name" value="TPR_COPA_B"/>
</dbReference>
<dbReference type="PANTHER" id="PTHR19876:SF2">
    <property type="entry name" value="COATOMER SUBUNIT BETA"/>
    <property type="match status" value="1"/>
</dbReference>
<reference evidence="18 19" key="1">
    <citation type="journal article" date="2020" name="bioRxiv">
        <title>Whole genome comparisons of ergot fungi reveals the divergence and evolution of species within the genus Claviceps are the result of varying mechanisms driving genome evolution and host range expansion.</title>
        <authorList>
            <person name="Wyka S.A."/>
            <person name="Mondo S.J."/>
            <person name="Liu M."/>
            <person name="Dettman J."/>
            <person name="Nalam V."/>
            <person name="Broders K.D."/>
        </authorList>
    </citation>
    <scope>NUCLEOTIDE SEQUENCE [LARGE SCALE GENOMIC DNA]</scope>
    <source>
        <strain evidence="18 19">CCC 1485</strain>
    </source>
</reference>
<keyword evidence="11 13" id="KW-0968">Cytoplasmic vesicle</keyword>
<feature type="repeat" description="WD" evidence="14">
    <location>
        <begin position="180"/>
        <end position="223"/>
    </location>
</feature>
<feature type="domain" description="COPA/B second beta-propeller" evidence="16">
    <location>
        <begin position="318"/>
        <end position="576"/>
    </location>
</feature>
<dbReference type="GO" id="GO:0005198">
    <property type="term" value="F:structural molecule activity"/>
    <property type="evidence" value="ECO:0007669"/>
    <property type="project" value="UniProtKB-UniRule"/>
</dbReference>
<dbReference type="CDD" id="cd22947">
    <property type="entry name" value="Coatomer_WDAD_beta-like"/>
    <property type="match status" value="1"/>
</dbReference>
<keyword evidence="10 13" id="KW-0472">Membrane</keyword>
<evidence type="ECO:0000256" key="13">
    <source>
        <dbReference type="PIRNR" id="PIRNR005567"/>
    </source>
</evidence>
<evidence type="ECO:0000256" key="6">
    <source>
        <dbReference type="ARBA" id="ARBA00022737"/>
    </source>
</evidence>
<evidence type="ECO:0000313" key="18">
    <source>
        <dbReference type="EMBL" id="KAG5932061.1"/>
    </source>
</evidence>
<evidence type="ECO:0000313" key="19">
    <source>
        <dbReference type="Proteomes" id="UP000706124"/>
    </source>
</evidence>
<keyword evidence="9 13" id="KW-0333">Golgi apparatus</keyword>
<evidence type="ECO:0000256" key="14">
    <source>
        <dbReference type="PROSITE-ProRule" id="PRU00221"/>
    </source>
</evidence>
<dbReference type="PROSITE" id="PS50082">
    <property type="entry name" value="WD_REPEATS_2"/>
    <property type="match status" value="5"/>
</dbReference>
<dbReference type="FunFam" id="2.130.10.10:FF:000016">
    <property type="entry name" value="Coatomer alpha subunit, putative"/>
    <property type="match status" value="1"/>
</dbReference>
<dbReference type="Gene3D" id="1.25.40.470">
    <property type="match status" value="1"/>
</dbReference>
<feature type="repeat" description="WD" evidence="14">
    <location>
        <begin position="136"/>
        <end position="178"/>
    </location>
</feature>
<evidence type="ECO:0000256" key="10">
    <source>
        <dbReference type="ARBA" id="ARBA00023136"/>
    </source>
</evidence>
<comment type="subunit">
    <text evidence="13">Oligomeric complex that consists of at least the alpha, beta, beta', gamma, delta, epsilon and zeta subunits.</text>
</comment>
<keyword evidence="6" id="KW-0677">Repeat</keyword>
<keyword evidence="19" id="KW-1185">Reference proteome</keyword>
<sequence length="868" mass="96408">MKLDVKRQLYARSDRVKGIDFHPQEPWILTTLYSGQVYIWSYETQQTVKTFELTEVPVRAGRFVARKNWIVCGSDDFQIRVYNYNTSEKVAQFEAHPDYIRAIAVHPTLPFILTASDDMTIKLWDWEKGWKCVQVFEGHSHYVMGIAINPKDTNTFASACLDRTVKIWSLGSSTANFTLEAHETKGVNHVDYYPHSDKPYLLTTSDDRTVKVWDYTTKSLIATLEGHTNNVSFACYHPELPVIVSGSEDGTIRIWHANTYRFEQSLNYSLERAWCVSYQKGKQGIAVGFDDGAVVVKLGREEPAVSMDASGKLIWARHNEVVSSIIKGDTSIKDNEPISLPTKDLGTCEVYPQTLIHSPNGRFVAVCGDGEYIIYTALAWRNKAFGSALDFVWGSKENSNDFAIRESAMSVKIYKNFVEKSGGLDVGFQADGLTGGILLGVTGQGGISFFDWATGGLVRRIEVEPKQVYWSESGELVAIACEDSCYVLRFSRENFIEASQSGQVEEDGVESAFEVITDISESVRTGEWVGDCFLYTNSSNRLNYLVGDQTYTVSHFDKPMYILGYIQRDSKIYLADKDVNVTSFGLSLPVLEYQTLVLREDMETAAELLSTIPSDQLNKIARFLEGQGHKELALDVATDPEHKFDLALSLNQLDTALELARAADVEHKWKTVGDSALTAWNVVLAAECFTHAKDLGSLLLLHSSTGDRDGLRALAKQAEEANAHNIAFSSLWLLGDIENCAEILKKTGRLAEAVFFSQTYKPSLTASLVQDWKKDLENSKKGRAAKLIGVPGEDDALFPEWDAWLQAEQEGGLIGTVVETNGGGDQVAAEDDEVQGANEEAVEEEAEEEAEAEAGEEAEGEAEEEAEE</sequence>
<dbReference type="GO" id="GO:0006886">
    <property type="term" value="P:intracellular protein transport"/>
    <property type="evidence" value="ECO:0007669"/>
    <property type="project" value="UniProtKB-UniRule"/>
</dbReference>
<evidence type="ECO:0000256" key="7">
    <source>
        <dbReference type="ARBA" id="ARBA00022892"/>
    </source>
</evidence>
<comment type="function">
    <text evidence="12 13">The coatomer is a cytosolic protein complex that binds to dilysine motifs and reversibly associates with Golgi non-clathrin-coated vesicles, which further mediate biosynthetic protein transport from the ER, via the Golgi up to the trans Golgi network. Coatomer complex is required for budding from Golgi membranes, and is essential for the retrograde Golgi-to-ER transport of dilysine-tagged proteins.</text>
</comment>
<dbReference type="OrthoDB" id="10261470at2759"/>
<evidence type="ECO:0000256" key="5">
    <source>
        <dbReference type="ARBA" id="ARBA00022574"/>
    </source>
</evidence>
<organism evidence="18 19">
    <name type="scientific">Claviceps pazoutovae</name>
    <dbReference type="NCBI Taxonomy" id="1649127"/>
    <lineage>
        <taxon>Eukaryota</taxon>
        <taxon>Fungi</taxon>
        <taxon>Dikarya</taxon>
        <taxon>Ascomycota</taxon>
        <taxon>Pezizomycotina</taxon>
        <taxon>Sordariomycetes</taxon>
        <taxon>Hypocreomycetidae</taxon>
        <taxon>Hypocreales</taxon>
        <taxon>Clavicipitaceae</taxon>
        <taxon>Claviceps</taxon>
    </lineage>
</organism>
<dbReference type="PROSITE" id="PS50294">
    <property type="entry name" value="WD_REPEATS_REGION"/>
    <property type="match status" value="3"/>
</dbReference>
<dbReference type="FunFam" id="1.25.40.470:FF:000001">
    <property type="entry name" value="Coatomer subunit beta"/>
    <property type="match status" value="1"/>
</dbReference>
<gene>
    <name evidence="18" type="ORF">E4U60_005492</name>
</gene>
<dbReference type="Pfam" id="PF23953">
    <property type="entry name" value="TPR_COPA_B"/>
    <property type="match status" value="1"/>
</dbReference>
<evidence type="ECO:0000256" key="11">
    <source>
        <dbReference type="ARBA" id="ARBA00023329"/>
    </source>
</evidence>
<feature type="repeat" description="WD" evidence="14">
    <location>
        <begin position="93"/>
        <end position="125"/>
    </location>
</feature>
<keyword evidence="3 13" id="KW-0813">Transport</keyword>
<evidence type="ECO:0000256" key="15">
    <source>
        <dbReference type="SAM" id="MobiDB-lite"/>
    </source>
</evidence>
<dbReference type="GO" id="GO:0006890">
    <property type="term" value="P:retrograde vesicle-mediated transport, Golgi to endoplasmic reticulum"/>
    <property type="evidence" value="ECO:0007669"/>
    <property type="project" value="TreeGrafter"/>
</dbReference>
<dbReference type="CDD" id="cd00200">
    <property type="entry name" value="WD40"/>
    <property type="match status" value="1"/>
</dbReference>
<comment type="similarity">
    <text evidence="2 13">Belongs to the WD repeat COPB2 family.</text>
</comment>
<dbReference type="GO" id="GO:0006888">
    <property type="term" value="P:endoplasmic reticulum to Golgi vesicle-mediated transport"/>
    <property type="evidence" value="ECO:0007669"/>
    <property type="project" value="TreeGrafter"/>
</dbReference>
<comment type="caution">
    <text evidence="18">The sequence shown here is derived from an EMBL/GenBank/DDBJ whole genome shotgun (WGS) entry which is preliminary data.</text>
</comment>
<dbReference type="InterPro" id="IPR006692">
    <property type="entry name" value="Beta-prop_COPA/B_2nd"/>
</dbReference>
<dbReference type="SMART" id="SM00320">
    <property type="entry name" value="WD40"/>
    <property type="match status" value="6"/>
</dbReference>